<dbReference type="Proteomes" id="UP000436801">
    <property type="component" value="Unassembled WGS sequence"/>
</dbReference>
<keyword evidence="11 16" id="KW-0560">Oxidoreductase</keyword>
<gene>
    <name evidence="16" type="primary">ribD</name>
    <name evidence="16" type="ORF">GQR91_05330</name>
</gene>
<sequence length="313" mass="32358">MGAALALASRGRGRTAPNPSVGCVIVANGRVVGRGWTQDGGRPHAEAMALRQAGAAATGATAYVTLEPCAHLSARGPACTDLLIAAGVARIVAAMGDPDPRTNGSGFARARDAGIAVVEGVREAEARGMIAGFLMRQASGRPYVTLKLATSLDGCIAMADGQSRWITGAQARAHTHLERSRHEAILVGRGTLVADAPRLDVRLAGLAARSPRRVLLSRRPEPGWEHVAAPQAIAGLAGVDHLMVEGGAGAAAAFLGADLVDRLLLYRAPVLIGRGRAALGDIGLARLADAHGRWRLADARALGSDRLEVYERG</sequence>
<evidence type="ECO:0000256" key="7">
    <source>
        <dbReference type="ARBA" id="ARBA00013173"/>
    </source>
</evidence>
<comment type="pathway">
    <text evidence="2">Cofactor biosynthesis; riboflavin biosynthesis; 5-amino-6-(D-ribitylamino)uracil from GTP: step 2/4.</text>
</comment>
<feature type="binding site" evidence="14">
    <location>
        <position position="149"/>
    </location>
    <ligand>
        <name>NADP(+)</name>
        <dbReference type="ChEBI" id="CHEBI:58349"/>
    </ligand>
</feature>
<dbReference type="EC" id="3.5.4.26" evidence="6"/>
<feature type="binding site" evidence="14">
    <location>
        <position position="199"/>
    </location>
    <ligand>
        <name>NADP(+)</name>
        <dbReference type="ChEBI" id="CHEBI:58349"/>
    </ligand>
</feature>
<feature type="binding site" evidence="15">
    <location>
        <position position="69"/>
    </location>
    <ligand>
        <name>Zn(2+)</name>
        <dbReference type="ChEBI" id="CHEBI:29105"/>
        <note>catalytic</note>
    </ligand>
</feature>
<feature type="binding site" evidence="14">
    <location>
        <position position="191"/>
    </location>
    <ligand>
        <name>NADP(+)</name>
        <dbReference type="ChEBI" id="CHEBI:58349"/>
    </ligand>
</feature>
<dbReference type="SUPFAM" id="SSF53927">
    <property type="entry name" value="Cytidine deaminase-like"/>
    <property type="match status" value="1"/>
</dbReference>
<dbReference type="OrthoDB" id="9800865at2"/>
<dbReference type="GO" id="GO:0046872">
    <property type="term" value="F:metal ion binding"/>
    <property type="evidence" value="ECO:0007669"/>
    <property type="project" value="UniProtKB-KW"/>
</dbReference>
<comment type="pathway">
    <text evidence="3">Cofactor biosynthesis; riboflavin biosynthesis; 5-amino-6-(D-ribitylamino)uracil from GTP: step 3/4.</text>
</comment>
<evidence type="ECO:0000256" key="4">
    <source>
        <dbReference type="ARBA" id="ARBA00005259"/>
    </source>
</evidence>
<evidence type="ECO:0000256" key="1">
    <source>
        <dbReference type="ARBA" id="ARBA00002151"/>
    </source>
</evidence>
<keyword evidence="12" id="KW-0511">Multifunctional enzyme</keyword>
<dbReference type="PROSITE" id="PS51747">
    <property type="entry name" value="CYT_DCMP_DEAMINASES_2"/>
    <property type="match status" value="1"/>
</dbReference>
<feature type="binding site" evidence="14">
    <location>
        <begin position="247"/>
        <end position="253"/>
    </location>
    <ligand>
        <name>NADP(+)</name>
        <dbReference type="ChEBI" id="CHEBI:58349"/>
    </ligand>
</feature>
<feature type="binding site" evidence="14">
    <location>
        <position position="245"/>
    </location>
    <ligand>
        <name>substrate</name>
    </ligand>
</feature>
<evidence type="ECO:0000256" key="10">
    <source>
        <dbReference type="ARBA" id="ARBA00022857"/>
    </source>
</evidence>
<dbReference type="PANTHER" id="PTHR38011">
    <property type="entry name" value="DIHYDROFOLATE REDUCTASE FAMILY PROTEIN (AFU_ORTHOLOGUE AFUA_8G06820)"/>
    <property type="match status" value="1"/>
</dbReference>
<dbReference type="CDD" id="cd01284">
    <property type="entry name" value="Riboflavin_deaminase-reductase"/>
    <property type="match status" value="1"/>
</dbReference>
<dbReference type="UniPathway" id="UPA00275">
    <property type="reaction ID" value="UER00401"/>
</dbReference>
<dbReference type="NCBIfam" id="TIGR00326">
    <property type="entry name" value="eubact_ribD"/>
    <property type="match status" value="1"/>
</dbReference>
<evidence type="ECO:0000256" key="8">
    <source>
        <dbReference type="ARBA" id="ARBA00019930"/>
    </source>
</evidence>
<feature type="binding site" evidence="15">
    <location>
        <position position="44"/>
    </location>
    <ligand>
        <name>Zn(2+)</name>
        <dbReference type="ChEBI" id="CHEBI:29105"/>
        <note>catalytic</note>
    </ligand>
</feature>
<evidence type="ECO:0000256" key="3">
    <source>
        <dbReference type="ARBA" id="ARBA00004910"/>
    </source>
</evidence>
<comment type="cofactor">
    <cofactor evidence="15">
        <name>Zn(2+)</name>
        <dbReference type="ChEBI" id="CHEBI:29105"/>
    </cofactor>
    <text evidence="15">Binds 1 zinc ion.</text>
</comment>
<dbReference type="SUPFAM" id="SSF53597">
    <property type="entry name" value="Dihydrofolate reductase-like"/>
    <property type="match status" value="1"/>
</dbReference>
<feature type="binding site" evidence="14">
    <location>
        <position position="179"/>
    </location>
    <ligand>
        <name>substrate</name>
    </ligand>
</feature>
<dbReference type="PANTHER" id="PTHR38011:SF7">
    <property type="entry name" value="2,5-DIAMINO-6-RIBOSYLAMINO-4(3H)-PYRIMIDINONE 5'-PHOSPHATE REDUCTASE"/>
    <property type="match status" value="1"/>
</dbReference>
<evidence type="ECO:0000256" key="14">
    <source>
        <dbReference type="PIRSR" id="PIRSR006769-2"/>
    </source>
</evidence>
<protein>
    <recommendedName>
        <fullName evidence="8">Riboflavin biosynthesis protein RibD</fullName>
        <ecNumber evidence="7">1.1.1.193</ecNumber>
        <ecNumber evidence="6">3.5.4.26</ecNumber>
    </recommendedName>
</protein>
<reference evidence="16 17" key="1">
    <citation type="submission" date="2019-12" db="EMBL/GenBank/DDBJ databases">
        <authorList>
            <person name="Zheng J."/>
        </authorList>
    </citation>
    <scope>NUCLEOTIDE SEQUENCE [LARGE SCALE GENOMIC DNA]</scope>
    <source>
        <strain evidence="16 17">DSM 27347</strain>
    </source>
</reference>
<feature type="binding site" evidence="14">
    <location>
        <position position="195"/>
    </location>
    <ligand>
        <name>NADP(+)</name>
        <dbReference type="ChEBI" id="CHEBI:58349"/>
    </ligand>
</feature>
<dbReference type="AlphaFoldDB" id="A0A6N8LRP0"/>
<evidence type="ECO:0000256" key="6">
    <source>
        <dbReference type="ARBA" id="ARBA00012766"/>
    </source>
</evidence>
<keyword evidence="15" id="KW-0862">Zinc</keyword>
<dbReference type="Pfam" id="PF00383">
    <property type="entry name" value="dCMP_cyt_deam_1"/>
    <property type="match status" value="1"/>
</dbReference>
<dbReference type="GO" id="GO:0008703">
    <property type="term" value="F:5-amino-6-(5-phosphoribosylamino)uracil reductase activity"/>
    <property type="evidence" value="ECO:0007669"/>
    <property type="project" value="UniProtKB-EC"/>
</dbReference>
<dbReference type="Gene3D" id="3.40.140.10">
    <property type="entry name" value="Cytidine Deaminase, domain 2"/>
    <property type="match status" value="1"/>
</dbReference>
<evidence type="ECO:0000256" key="9">
    <source>
        <dbReference type="ARBA" id="ARBA00022619"/>
    </source>
</evidence>
<dbReference type="InterPro" id="IPR016193">
    <property type="entry name" value="Cytidine_deaminase-like"/>
</dbReference>
<proteinExistence type="inferred from homology"/>
<evidence type="ECO:0000256" key="13">
    <source>
        <dbReference type="PIRSR" id="PIRSR006769-1"/>
    </source>
</evidence>
<evidence type="ECO:0000313" key="17">
    <source>
        <dbReference type="Proteomes" id="UP000436801"/>
    </source>
</evidence>
<dbReference type="PIRSF" id="PIRSF006769">
    <property type="entry name" value="RibD"/>
    <property type="match status" value="1"/>
</dbReference>
<feature type="binding site" evidence="14">
    <location>
        <position position="163"/>
    </location>
    <ligand>
        <name>substrate</name>
    </ligand>
</feature>
<evidence type="ECO:0000256" key="5">
    <source>
        <dbReference type="ARBA" id="ARBA00007417"/>
    </source>
</evidence>
<keyword evidence="9" id="KW-0686">Riboflavin biosynthesis</keyword>
<dbReference type="InterPro" id="IPR002125">
    <property type="entry name" value="CMP_dCMP_dom"/>
</dbReference>
<dbReference type="InterPro" id="IPR004794">
    <property type="entry name" value="Eubact_RibD"/>
</dbReference>
<feature type="active site" description="Proton donor" evidence="13">
    <location>
        <position position="46"/>
    </location>
</feature>
<keyword evidence="10 14" id="KW-0521">NADP</keyword>
<evidence type="ECO:0000256" key="11">
    <source>
        <dbReference type="ARBA" id="ARBA00023002"/>
    </source>
</evidence>
<dbReference type="InterPro" id="IPR002734">
    <property type="entry name" value="RibDG_C"/>
</dbReference>
<comment type="function">
    <text evidence="1">Converts 2,5-diamino-6-(ribosylamino)-4(3h)-pyrimidinone 5'-phosphate into 5-amino-6-(ribosylamino)-2,4(1h,3h)-pyrimidinedione 5'-phosphate.</text>
</comment>
<dbReference type="EC" id="1.1.1.193" evidence="7"/>
<comment type="caution">
    <text evidence="16">The sequence shown here is derived from an EMBL/GenBank/DDBJ whole genome shotgun (WGS) entry which is preliminary data.</text>
</comment>
<feature type="binding site" evidence="14">
    <location>
        <position position="165"/>
    </location>
    <ligand>
        <name>NADP(+)</name>
        <dbReference type="ChEBI" id="CHEBI:58349"/>
    </ligand>
</feature>
<feature type="binding site" evidence="15">
    <location>
        <position position="79"/>
    </location>
    <ligand>
        <name>Zn(2+)</name>
        <dbReference type="ChEBI" id="CHEBI:29105"/>
        <note>catalytic</note>
    </ligand>
</feature>
<dbReference type="EMBL" id="WSUT01000005">
    <property type="protein sequence ID" value="MWC43084.1"/>
    <property type="molecule type" value="Genomic_DNA"/>
</dbReference>
<dbReference type="GO" id="GO:0008835">
    <property type="term" value="F:diaminohydroxyphosphoribosylaminopyrimidine deaminase activity"/>
    <property type="evidence" value="ECO:0007669"/>
    <property type="project" value="UniProtKB-EC"/>
</dbReference>
<dbReference type="Gene3D" id="3.40.430.10">
    <property type="entry name" value="Dihydrofolate Reductase, subunit A"/>
    <property type="match status" value="2"/>
</dbReference>
<name>A0A6N8LRP0_9SPHN</name>
<evidence type="ECO:0000256" key="2">
    <source>
        <dbReference type="ARBA" id="ARBA00004882"/>
    </source>
</evidence>
<evidence type="ECO:0000256" key="12">
    <source>
        <dbReference type="ARBA" id="ARBA00023268"/>
    </source>
</evidence>
<dbReference type="Pfam" id="PF01872">
    <property type="entry name" value="RibD_C"/>
    <property type="match status" value="1"/>
</dbReference>
<evidence type="ECO:0000313" key="16">
    <source>
        <dbReference type="EMBL" id="MWC43084.1"/>
    </source>
</evidence>
<accession>A0A6N8LRP0</accession>
<dbReference type="InterPro" id="IPR050765">
    <property type="entry name" value="Riboflavin_Biosynth_HTPR"/>
</dbReference>
<dbReference type="GO" id="GO:0009231">
    <property type="term" value="P:riboflavin biosynthetic process"/>
    <property type="evidence" value="ECO:0007669"/>
    <property type="project" value="UniProtKB-UniPathway"/>
</dbReference>
<comment type="similarity">
    <text evidence="5">In the C-terminal section; belongs to the HTP reductase family.</text>
</comment>
<comment type="similarity">
    <text evidence="4">In the N-terminal section; belongs to the cytidine and deoxycytidylate deaminase family.</text>
</comment>
<evidence type="ECO:0000256" key="15">
    <source>
        <dbReference type="PIRSR" id="PIRSR006769-3"/>
    </source>
</evidence>
<dbReference type="InterPro" id="IPR024072">
    <property type="entry name" value="DHFR-like_dom_sf"/>
</dbReference>
<keyword evidence="16" id="KW-0378">Hydrolase</keyword>
<keyword evidence="15" id="KW-0479">Metal-binding</keyword>
<organism evidence="16 17">
    <name type="scientific">Sphingomonas carotinifaciens</name>
    <dbReference type="NCBI Taxonomy" id="1166323"/>
    <lineage>
        <taxon>Bacteria</taxon>
        <taxon>Pseudomonadati</taxon>
        <taxon>Pseudomonadota</taxon>
        <taxon>Alphaproteobacteria</taxon>
        <taxon>Sphingomonadales</taxon>
        <taxon>Sphingomonadaceae</taxon>
        <taxon>Sphingomonas</taxon>
    </lineage>
</organism>
<feature type="binding site" evidence="14">
    <location>
        <position position="202"/>
    </location>
    <ligand>
        <name>substrate</name>
    </ligand>
</feature>